<organism evidence="1">
    <name type="scientific">Hyperionvirus sp</name>
    <dbReference type="NCBI Taxonomy" id="2487770"/>
    <lineage>
        <taxon>Viruses</taxon>
        <taxon>Varidnaviria</taxon>
        <taxon>Bamfordvirae</taxon>
        <taxon>Nucleocytoviricota</taxon>
        <taxon>Megaviricetes</taxon>
        <taxon>Imitervirales</taxon>
        <taxon>Mimiviridae</taxon>
        <taxon>Klosneuvirinae</taxon>
    </lineage>
</organism>
<accession>A0A3G5A859</accession>
<reference evidence="1" key="1">
    <citation type="submission" date="2018-10" db="EMBL/GenBank/DDBJ databases">
        <title>Hidden diversity of soil giant viruses.</title>
        <authorList>
            <person name="Schulz F."/>
            <person name="Alteio L."/>
            <person name="Goudeau D."/>
            <person name="Ryan E.M."/>
            <person name="Malmstrom R.R."/>
            <person name="Blanchard J."/>
            <person name="Woyke T."/>
        </authorList>
    </citation>
    <scope>NUCLEOTIDE SEQUENCE</scope>
    <source>
        <strain evidence="1">HYV1</strain>
    </source>
</reference>
<dbReference type="EMBL" id="MK072389">
    <property type="protein sequence ID" value="AYV83480.1"/>
    <property type="molecule type" value="Genomic_DNA"/>
</dbReference>
<sequence length="97" mass="11030">MSDPAEKSPSFAYNKSLRGIGSITMKCNTGIYKYVSKDNDSYYLGSVEELIDRVKLGIQKYETVFSEDKLSCNLILKFDPDNIEFTLHKEISTCVLM</sequence>
<evidence type="ECO:0000313" key="1">
    <source>
        <dbReference type="EMBL" id="AYV83480.1"/>
    </source>
</evidence>
<protein>
    <submittedName>
        <fullName evidence="1">Uncharacterized protein</fullName>
    </submittedName>
</protein>
<gene>
    <name evidence="1" type="ORF">Hyperionvirus7_51</name>
</gene>
<proteinExistence type="predicted"/>
<name>A0A3G5A859_9VIRU</name>